<keyword evidence="2" id="KW-1185">Reference proteome</keyword>
<gene>
    <name evidence="1" type="ORF">CCO03_16285</name>
</gene>
<reference evidence="1 2" key="1">
    <citation type="submission" date="2017-05" db="EMBL/GenBank/DDBJ databases">
        <authorList>
            <person name="Song R."/>
            <person name="Chenine A.L."/>
            <person name="Ruprecht R.M."/>
        </authorList>
    </citation>
    <scope>NUCLEOTIDE SEQUENCE [LARGE SCALE GENOMIC DNA]</scope>
    <source>
        <strain evidence="1 2">DSM 26136</strain>
    </source>
</reference>
<proteinExistence type="predicted"/>
<dbReference type="AlphaFoldDB" id="A0A1Y0EU88"/>
<dbReference type="EMBL" id="CP021455">
    <property type="protein sequence ID" value="ARU06932.1"/>
    <property type="molecule type" value="Genomic_DNA"/>
</dbReference>
<evidence type="ECO:0000313" key="1">
    <source>
        <dbReference type="EMBL" id="ARU06932.1"/>
    </source>
</evidence>
<name>A0A1Y0EU88_9BURK</name>
<sequence length="166" mass="16726">MTPLSMSRTAHRLVLSLSAVALSAALGGCYVVPMQPAPGAPVQSPAAAAAGVNAPMAPAAQPGVNAPITFSARMYPANDLAAKLGVITGTVTNDLHGRGIFTANVNGEAYTGEATRNAGSTREGVANAAGSRGGWMKCNYRMNSASLGTGQCELHNGARFSMHLGG</sequence>
<dbReference type="RefSeq" id="WP_087284841.1">
    <property type="nucleotide sequence ID" value="NZ_CP021455.1"/>
</dbReference>
<organism evidence="1 2">
    <name type="scientific">Comamonas serinivorans</name>
    <dbReference type="NCBI Taxonomy" id="1082851"/>
    <lineage>
        <taxon>Bacteria</taxon>
        <taxon>Pseudomonadati</taxon>
        <taxon>Pseudomonadota</taxon>
        <taxon>Betaproteobacteria</taxon>
        <taxon>Burkholderiales</taxon>
        <taxon>Comamonadaceae</taxon>
        <taxon>Comamonas</taxon>
    </lineage>
</organism>
<dbReference type="Proteomes" id="UP000196138">
    <property type="component" value="Chromosome"/>
</dbReference>
<accession>A0A1Y0EU88</accession>
<evidence type="ECO:0000313" key="2">
    <source>
        <dbReference type="Proteomes" id="UP000196138"/>
    </source>
</evidence>
<dbReference type="OrthoDB" id="8613401at2"/>
<protein>
    <submittedName>
        <fullName evidence="1">Uncharacterized protein</fullName>
    </submittedName>
</protein>
<dbReference type="KEGG" id="cser:CCO03_16285"/>